<organism evidence="2 3">
    <name type="scientific">Chryseobacterium kimseyorum</name>
    <dbReference type="NCBI Taxonomy" id="2984028"/>
    <lineage>
        <taxon>Bacteria</taxon>
        <taxon>Pseudomonadati</taxon>
        <taxon>Bacteroidota</taxon>
        <taxon>Flavobacteriia</taxon>
        <taxon>Flavobacteriales</taxon>
        <taxon>Weeksellaceae</taxon>
        <taxon>Chryseobacterium group</taxon>
        <taxon>Chryseobacterium</taxon>
    </lineage>
</organism>
<name>A0ABT3HY15_9FLAO</name>
<dbReference type="EMBL" id="JAPDHW010000005">
    <property type="protein sequence ID" value="MCW3168674.1"/>
    <property type="molecule type" value="Genomic_DNA"/>
</dbReference>
<keyword evidence="1" id="KW-0732">Signal</keyword>
<keyword evidence="3" id="KW-1185">Reference proteome</keyword>
<dbReference type="Proteomes" id="UP001163731">
    <property type="component" value="Unassembled WGS sequence"/>
</dbReference>
<evidence type="ECO:0000313" key="3">
    <source>
        <dbReference type="Proteomes" id="UP001163731"/>
    </source>
</evidence>
<comment type="caution">
    <text evidence="2">The sequence shown here is derived from an EMBL/GenBank/DDBJ whole genome shotgun (WGS) entry which is preliminary data.</text>
</comment>
<proteinExistence type="predicted"/>
<accession>A0ABT3HY15</accession>
<sequence length="194" mass="20778">MKNILNIIFLSMASLATAQVAIGKANLSTLPSPAAPNTVNPSISLEFGDYVSGQGKGLVLPWTTSAMDKATAVEGTIIYDTTDHVIKYKNSATNWVPLSKNETAPSPINTTQGVANTVLQDPFDDTPTARTIIGTLSTVPGILVLEDADKAMILPKVESPHLNIINPEPGTMVYDTVSHQLAIYNGKVWSFWKP</sequence>
<evidence type="ECO:0000313" key="2">
    <source>
        <dbReference type="EMBL" id="MCW3168674.1"/>
    </source>
</evidence>
<evidence type="ECO:0000256" key="1">
    <source>
        <dbReference type="SAM" id="SignalP"/>
    </source>
</evidence>
<gene>
    <name evidence="2" type="ORF">OMO38_09045</name>
</gene>
<protein>
    <submittedName>
        <fullName evidence="2">Uncharacterized protein</fullName>
    </submittedName>
</protein>
<dbReference type="RefSeq" id="WP_264749873.1">
    <property type="nucleotide sequence ID" value="NZ_JAPDHW010000005.1"/>
</dbReference>
<feature type="chain" id="PRO_5047451340" evidence="1">
    <location>
        <begin position="19"/>
        <end position="194"/>
    </location>
</feature>
<reference evidence="2" key="1">
    <citation type="submission" date="2022-10" db="EMBL/GenBank/DDBJ databases">
        <title>Chryseobacterium babae sp. nov. isolated from the gut of the beetle Oryctes rhinoceros, and Chryseobacterium kimseyorum sp. nov., isolated from a stick insect rearing cage.</title>
        <authorList>
            <person name="Shelomi M."/>
            <person name="Han C.-J."/>
            <person name="Chen W.-M."/>
            <person name="Chen H.-K."/>
            <person name="Liaw S.-J."/>
            <person name="Muhle E."/>
            <person name="Clermont D."/>
        </authorList>
    </citation>
    <scope>NUCLEOTIDE SEQUENCE</scope>
    <source>
        <strain evidence="2">09-1422</strain>
    </source>
</reference>
<feature type="signal peptide" evidence="1">
    <location>
        <begin position="1"/>
        <end position="18"/>
    </location>
</feature>